<dbReference type="Proteomes" id="UP000006671">
    <property type="component" value="Unassembled WGS sequence"/>
</dbReference>
<dbReference type="OrthoDB" id="10416917at2759"/>
<dbReference type="RefSeq" id="XP_002681566.1">
    <property type="nucleotide sequence ID" value="XM_002681520.1"/>
</dbReference>
<dbReference type="OMA" id="STHMNIA"/>
<dbReference type="InParanoid" id="D2V213"/>
<proteinExistence type="predicted"/>
<dbReference type="SUPFAM" id="SSF48371">
    <property type="entry name" value="ARM repeat"/>
    <property type="match status" value="1"/>
</dbReference>
<protein>
    <submittedName>
        <fullName evidence="1">Predicted protein</fullName>
    </submittedName>
</protein>
<evidence type="ECO:0000313" key="2">
    <source>
        <dbReference type="Proteomes" id="UP000006671"/>
    </source>
</evidence>
<sequence>MKHSISSDKGSTNHIIVEFQLFISNAIKADLRNISKTLNQSKDFYQEQQRQQASRFLSILYGGDENDDENDNLSLKDKIEKVIKPCIKLICGFIHNLSSKEKISKESILNRLISNCKLTIYVLFEIFMYPNSSILKNSLVSNKDDDNDETMNNNLDEDNSIIINSEIASYFGLYDELVCFMIMFSYDENFLETLTLMNPQRFSNIKVEHSSELMKQFLNRIFNWICVTSVENEIQHQLSSLGYQIVFKHLIHSIQNVIFKSLNNNGNGIGFHSTHMNIAKYWFRKLWKHDSSLMKPHLIELLKRLFIVMKVKRTNQFHSTFNIYMNELIQSLMKSKTTSSTDEEATEEDFSKFILQSLKEIITNTTEEIEAKNQAIIMYYNLLIDDIDNIEDHNSSIVKSFVELMFDKVLFTNKNADCRITALEMIQKIVESKFYKRRINQQSNNQANIVPINRILNQTSHVLKFDPNQSVRKVSFDLWLLIFDLLPQQGDDNNNNQQHNLLILSNMLHIKSRDKEKRIRVKVFEKITEMGIFRFNQSLLEQMKHQDEYSEPIVSNKSLKLTRIVRTKKISNDSNHSTLVCHVLREILIIGMLDEEKKVRDLTEQLFVDLVLSELNPLELMKELEESYHEIVRTTTVIGSSTDERSQKPTCWALFEGVLKGNINNLYSKQL</sequence>
<reference evidence="1 2" key="1">
    <citation type="journal article" date="2010" name="Cell">
        <title>The genome of Naegleria gruberi illuminates early eukaryotic versatility.</title>
        <authorList>
            <person name="Fritz-Laylin L.K."/>
            <person name="Prochnik S.E."/>
            <person name="Ginger M.L."/>
            <person name="Dacks J.B."/>
            <person name="Carpenter M.L."/>
            <person name="Field M.C."/>
            <person name="Kuo A."/>
            <person name="Paredez A."/>
            <person name="Chapman J."/>
            <person name="Pham J."/>
            <person name="Shu S."/>
            <person name="Neupane R."/>
            <person name="Cipriano M."/>
            <person name="Mancuso J."/>
            <person name="Tu H."/>
            <person name="Salamov A."/>
            <person name="Lindquist E."/>
            <person name="Shapiro H."/>
            <person name="Lucas S."/>
            <person name="Grigoriev I.V."/>
            <person name="Cande W.Z."/>
            <person name="Fulton C."/>
            <person name="Rokhsar D.S."/>
            <person name="Dawson S.C."/>
        </authorList>
    </citation>
    <scope>NUCLEOTIDE SEQUENCE [LARGE SCALE GENOMIC DNA]</scope>
    <source>
        <strain evidence="1 2">NEG-M</strain>
    </source>
</reference>
<keyword evidence="2" id="KW-1185">Reference proteome</keyword>
<dbReference type="KEGG" id="ngr:NAEGRDRAFT_62842"/>
<dbReference type="VEuPathDB" id="AmoebaDB:NAEGRDRAFT_62842"/>
<dbReference type="AlphaFoldDB" id="D2V213"/>
<gene>
    <name evidence="1" type="ORF">NAEGRDRAFT_62842</name>
</gene>
<name>D2V213_NAEGR</name>
<dbReference type="EMBL" id="GG738849">
    <property type="protein sequence ID" value="EFC48822.1"/>
    <property type="molecule type" value="Genomic_DNA"/>
</dbReference>
<organism evidence="2">
    <name type="scientific">Naegleria gruberi</name>
    <name type="common">Amoeba</name>
    <dbReference type="NCBI Taxonomy" id="5762"/>
    <lineage>
        <taxon>Eukaryota</taxon>
        <taxon>Discoba</taxon>
        <taxon>Heterolobosea</taxon>
        <taxon>Tetramitia</taxon>
        <taxon>Eutetramitia</taxon>
        <taxon>Vahlkampfiidae</taxon>
        <taxon>Naegleria</taxon>
    </lineage>
</organism>
<dbReference type="InterPro" id="IPR016024">
    <property type="entry name" value="ARM-type_fold"/>
</dbReference>
<dbReference type="GeneID" id="8862343"/>
<accession>D2V213</accession>
<evidence type="ECO:0000313" key="1">
    <source>
        <dbReference type="EMBL" id="EFC48822.1"/>
    </source>
</evidence>